<proteinExistence type="predicted"/>
<sequence length="126" mass="15051">MYFPQKGELHSSNSVKVENSTQVKHGDPSTSNKLVIQPEMKQLYPYISFIKKVKFTIEEPEDENSIESKNLREKDIYKNINWRKWLENVLESSIKEIRVKILSLYTVKNKFDDTMIRYIEKHQQNN</sequence>
<dbReference type="EMBL" id="KI297223">
    <property type="protein sequence ID" value="ESA00414.1"/>
    <property type="molecule type" value="Genomic_DNA"/>
</dbReference>
<dbReference type="AlphaFoldDB" id="U9SWS7"/>
<dbReference type="HOGENOM" id="CLU_1982760_0_0_1"/>
<name>U9SWS7_RHIID</name>
<feature type="compositionally biased region" description="Polar residues" evidence="1">
    <location>
        <begin position="10"/>
        <end position="32"/>
    </location>
</feature>
<reference evidence="2" key="1">
    <citation type="submission" date="2013-07" db="EMBL/GenBank/DDBJ databases">
        <title>The genome of an arbuscular mycorrhizal fungus provides insights into the evolution of the oldest plant symbiosis.</title>
        <authorList>
            <consortium name="DOE Joint Genome Institute"/>
            <person name="Tisserant E."/>
            <person name="Malbreil M."/>
            <person name="Kuo A."/>
            <person name="Kohler A."/>
            <person name="Symeonidi A."/>
            <person name="Balestrini R."/>
            <person name="Charron P."/>
            <person name="Duensing N."/>
            <person name="Frei-dit-Frey N."/>
            <person name="Gianinazzi-Pearson V."/>
            <person name="Gilbert B."/>
            <person name="Handa Y."/>
            <person name="Hijri M."/>
            <person name="Kaul R."/>
            <person name="Kawaguchi M."/>
            <person name="Krajinski F."/>
            <person name="Lammers P."/>
            <person name="Lapierre D."/>
            <person name="Masclaux F.G."/>
            <person name="Murat C."/>
            <person name="Morin E."/>
            <person name="Ndikumana S."/>
            <person name="Pagni M."/>
            <person name="Petitpierre D."/>
            <person name="Requena N."/>
            <person name="Rosikiewicz P."/>
            <person name="Riley R."/>
            <person name="Saito K."/>
            <person name="San Clemente H."/>
            <person name="Shapiro H."/>
            <person name="van Tuinen D."/>
            <person name="Becard G."/>
            <person name="Bonfante P."/>
            <person name="Paszkowski U."/>
            <person name="Shachar-Hill Y."/>
            <person name="Young J.P."/>
            <person name="Sanders I.R."/>
            <person name="Henrissat B."/>
            <person name="Rensing S.A."/>
            <person name="Grigoriev I.V."/>
            <person name="Corradi N."/>
            <person name="Roux C."/>
            <person name="Martin F."/>
        </authorList>
    </citation>
    <scope>NUCLEOTIDE SEQUENCE</scope>
    <source>
        <strain evidence="2">DAOM 197198</strain>
    </source>
</reference>
<evidence type="ECO:0000313" key="2">
    <source>
        <dbReference type="EMBL" id="ESA00414.1"/>
    </source>
</evidence>
<protein>
    <submittedName>
        <fullName evidence="2">Uncharacterized protein</fullName>
    </submittedName>
</protein>
<feature type="region of interest" description="Disordered" evidence="1">
    <location>
        <begin position="1"/>
        <end position="32"/>
    </location>
</feature>
<organism evidence="2">
    <name type="scientific">Rhizophagus irregularis (strain DAOM 181602 / DAOM 197198 / MUCL 43194)</name>
    <name type="common">Arbuscular mycorrhizal fungus</name>
    <name type="synonym">Glomus intraradices</name>
    <dbReference type="NCBI Taxonomy" id="747089"/>
    <lineage>
        <taxon>Eukaryota</taxon>
        <taxon>Fungi</taxon>
        <taxon>Fungi incertae sedis</taxon>
        <taxon>Mucoromycota</taxon>
        <taxon>Glomeromycotina</taxon>
        <taxon>Glomeromycetes</taxon>
        <taxon>Glomerales</taxon>
        <taxon>Glomeraceae</taxon>
        <taxon>Rhizophagus</taxon>
    </lineage>
</organism>
<evidence type="ECO:0000256" key="1">
    <source>
        <dbReference type="SAM" id="MobiDB-lite"/>
    </source>
</evidence>
<gene>
    <name evidence="2" type="ORF">GLOINDRAFT_8523</name>
</gene>
<accession>U9SWS7</accession>
<dbReference type="VEuPathDB" id="FungiDB:RhiirFUN_004950"/>